<keyword evidence="4 6" id="KW-1133">Transmembrane helix</keyword>
<dbReference type="SUPFAM" id="SSF103473">
    <property type="entry name" value="MFS general substrate transporter"/>
    <property type="match status" value="1"/>
</dbReference>
<organism evidence="8 9">
    <name type="scientific">Prorocentrum cordatum</name>
    <dbReference type="NCBI Taxonomy" id="2364126"/>
    <lineage>
        <taxon>Eukaryota</taxon>
        <taxon>Sar</taxon>
        <taxon>Alveolata</taxon>
        <taxon>Dinophyceae</taxon>
        <taxon>Prorocentrales</taxon>
        <taxon>Prorocentraceae</taxon>
        <taxon>Prorocentrum</taxon>
    </lineage>
</organism>
<dbReference type="InterPro" id="IPR001958">
    <property type="entry name" value="Tet-R_TetA/multi-R_MdtG-like"/>
</dbReference>
<dbReference type="PANTHER" id="PTHR23504">
    <property type="entry name" value="MAJOR FACILITATOR SUPERFAMILY DOMAIN-CONTAINING PROTEIN 10"/>
    <property type="match status" value="1"/>
</dbReference>
<evidence type="ECO:0000256" key="6">
    <source>
        <dbReference type="SAM" id="Phobius"/>
    </source>
</evidence>
<name>A0ABN9UUJ4_9DINO</name>
<keyword evidence="5 6" id="KW-0472">Membrane</keyword>
<dbReference type="PANTHER" id="PTHR23504:SF15">
    <property type="entry name" value="MAJOR FACILITATOR SUPERFAMILY (MFS) PROFILE DOMAIN-CONTAINING PROTEIN"/>
    <property type="match status" value="1"/>
</dbReference>
<dbReference type="PROSITE" id="PS50850">
    <property type="entry name" value="MFS"/>
    <property type="match status" value="1"/>
</dbReference>
<feature type="transmembrane region" description="Helical" evidence="6">
    <location>
        <begin position="289"/>
        <end position="309"/>
    </location>
</feature>
<accession>A0ABN9UUJ4</accession>
<feature type="transmembrane region" description="Helical" evidence="6">
    <location>
        <begin position="383"/>
        <end position="403"/>
    </location>
</feature>
<dbReference type="InterPro" id="IPR036259">
    <property type="entry name" value="MFS_trans_sf"/>
</dbReference>
<dbReference type="Proteomes" id="UP001189429">
    <property type="component" value="Unassembled WGS sequence"/>
</dbReference>
<keyword evidence="2" id="KW-0813">Transport</keyword>
<dbReference type="InterPro" id="IPR020846">
    <property type="entry name" value="MFS_dom"/>
</dbReference>
<comment type="subcellular location">
    <subcellularLocation>
        <location evidence="1">Membrane</location>
        <topology evidence="1">Multi-pass membrane protein</topology>
    </subcellularLocation>
</comment>
<proteinExistence type="predicted"/>
<keyword evidence="3 6" id="KW-0812">Transmembrane</keyword>
<sequence>MLGEGIAISSLPYHMTRLGSSPMMVGLATSAFSVAQMVCCPLLVPMSGRVGRTRVLRVCLAGATASSLLIAFSRSSTWGIILGRMLAGVFASSVPLAQAAVTDIVPSSQAALALSRVSAAAQLGVVVGPAASAILQETFRWFGVPSSLLLTFTFGASAAFALAILALQGKILARLAVADERRRSEPDAAPGRRPVVRYDADGRARFLAGTAPPQPGVQGLLAQPLLRLVAMFVSWSLTLSVSTYGLFAPRMLGYRQPQLSATFTAGAAFAVLVQVLFPRLVKRVGAHAACTLGLLGISAGLSGTSLVQWQPAHSALYLVNRGGSGIADTATATLVTQTSNSREERSRNLALIQSTRAFARIFTPIASGMLFDYSCRFARAPGALPYLCAAGCLLLLAPVPLWLRRAARKD</sequence>
<dbReference type="InterPro" id="IPR011701">
    <property type="entry name" value="MFS"/>
</dbReference>
<evidence type="ECO:0000256" key="3">
    <source>
        <dbReference type="ARBA" id="ARBA00022692"/>
    </source>
</evidence>
<feature type="domain" description="Major facilitator superfamily (MFS) profile" evidence="7">
    <location>
        <begin position="1"/>
        <end position="408"/>
    </location>
</feature>
<dbReference type="Gene3D" id="1.20.1250.20">
    <property type="entry name" value="MFS general substrate transporter like domains"/>
    <property type="match status" value="1"/>
</dbReference>
<feature type="transmembrane region" description="Helical" evidence="6">
    <location>
        <begin position="259"/>
        <end position="277"/>
    </location>
</feature>
<feature type="transmembrane region" description="Helical" evidence="6">
    <location>
        <begin position="55"/>
        <end position="72"/>
    </location>
</feature>
<dbReference type="PRINTS" id="PR01035">
    <property type="entry name" value="TCRTETA"/>
</dbReference>
<evidence type="ECO:0000259" key="7">
    <source>
        <dbReference type="PROSITE" id="PS50850"/>
    </source>
</evidence>
<keyword evidence="9" id="KW-1185">Reference proteome</keyword>
<evidence type="ECO:0000256" key="4">
    <source>
        <dbReference type="ARBA" id="ARBA00022989"/>
    </source>
</evidence>
<dbReference type="Pfam" id="PF07690">
    <property type="entry name" value="MFS_1"/>
    <property type="match status" value="1"/>
</dbReference>
<dbReference type="EMBL" id="CAUYUJ010016200">
    <property type="protein sequence ID" value="CAK0862831.1"/>
    <property type="molecule type" value="Genomic_DNA"/>
</dbReference>
<evidence type="ECO:0000256" key="5">
    <source>
        <dbReference type="ARBA" id="ARBA00023136"/>
    </source>
</evidence>
<protein>
    <recommendedName>
        <fullName evidence="7">Major facilitator superfamily (MFS) profile domain-containing protein</fullName>
    </recommendedName>
</protein>
<feature type="transmembrane region" description="Helical" evidence="6">
    <location>
        <begin position="23"/>
        <end position="43"/>
    </location>
</feature>
<comment type="caution">
    <text evidence="8">The sequence shown here is derived from an EMBL/GenBank/DDBJ whole genome shotgun (WGS) entry which is preliminary data.</text>
</comment>
<evidence type="ECO:0000256" key="1">
    <source>
        <dbReference type="ARBA" id="ARBA00004141"/>
    </source>
</evidence>
<feature type="transmembrane region" description="Helical" evidence="6">
    <location>
        <begin position="147"/>
        <end position="167"/>
    </location>
</feature>
<gene>
    <name evidence="8" type="ORF">PCOR1329_LOCUS51149</name>
</gene>
<evidence type="ECO:0000256" key="2">
    <source>
        <dbReference type="ARBA" id="ARBA00022448"/>
    </source>
</evidence>
<evidence type="ECO:0000313" key="9">
    <source>
        <dbReference type="Proteomes" id="UP001189429"/>
    </source>
</evidence>
<feature type="transmembrane region" description="Helical" evidence="6">
    <location>
        <begin position="225"/>
        <end position="247"/>
    </location>
</feature>
<evidence type="ECO:0000313" key="8">
    <source>
        <dbReference type="EMBL" id="CAK0862831.1"/>
    </source>
</evidence>
<reference evidence="8" key="1">
    <citation type="submission" date="2023-10" db="EMBL/GenBank/DDBJ databases">
        <authorList>
            <person name="Chen Y."/>
            <person name="Shah S."/>
            <person name="Dougan E. K."/>
            <person name="Thang M."/>
            <person name="Chan C."/>
        </authorList>
    </citation>
    <scope>NUCLEOTIDE SEQUENCE [LARGE SCALE GENOMIC DNA]</scope>
</reference>